<protein>
    <submittedName>
        <fullName evidence="2">Sorbosone dehydrogenase family protein</fullName>
    </submittedName>
</protein>
<dbReference type="InterPro" id="IPR054539">
    <property type="entry name" value="Beta-prop_PDH"/>
</dbReference>
<evidence type="ECO:0000313" key="2">
    <source>
        <dbReference type="EMBL" id="MBT1705977.1"/>
    </source>
</evidence>
<proteinExistence type="predicted"/>
<reference evidence="2 3" key="1">
    <citation type="submission" date="2021-05" db="EMBL/GenBank/DDBJ databases">
        <title>A Polyphasic approach of four new species of the genus Ohtaekwangia: Ohtaekwangia histidinii sp. nov., Ohtaekwangia cretensis sp. nov., Ohtaekwangia indiensis sp. nov., Ohtaekwangia reichenbachii sp. nov. from diverse environment.</title>
        <authorList>
            <person name="Octaviana S."/>
        </authorList>
    </citation>
    <scope>NUCLEOTIDE SEQUENCE [LARGE SCALE GENOMIC DNA]</scope>
    <source>
        <strain evidence="2 3">PWU20</strain>
    </source>
</reference>
<dbReference type="InterPro" id="IPR011041">
    <property type="entry name" value="Quinoprot_gluc/sorb_DH_b-prop"/>
</dbReference>
<comment type="caution">
    <text evidence="2">The sequence shown here is derived from an EMBL/GenBank/DDBJ whole genome shotgun (WGS) entry which is preliminary data.</text>
</comment>
<accession>A0ABS5VX41</accession>
<dbReference type="RefSeq" id="WP_254156508.1">
    <property type="nucleotide sequence ID" value="NZ_JAHESD010000076.1"/>
</dbReference>
<sequence>MRFSFHLILTISIISLISCNKQSKNDTAGNVSTDTVTVNTYKATINLPPPNEKESAVKYSKVIGWPEGKTPTVPEGLSITKFASGLKSPRNIYVAPNGDIFVALANTESKGIKKKITDEISGRNESQHTQSSLNQVYLFRDNNGDGKPEVQTPYITGLNQPFGMLILNNYFYVANTDGILRYPYKDGDTRIDAKGEKILDLPAGGYNNHWTRNLISNNDGSKIFVSVGSASNVAEHGIQEEQFRANILEINPDGTGKRIFASGLRNPVGMDILPGTSELWTVVNERDELGDNLVPDYLTQAKEGGFYGWPYSYFGQHIDPRIKQEDQKPELVQQAIVPDLPLDSHSSSMGIVFYEQKQLPEKYQGGAFIAQHGSWNRSAFTGYRVAFVPFKNGKLAGPAEDFVTGFIADAEKGEVYGRPVATAVTKEGNLLITDDASDTIWLVRESK</sequence>
<name>A0ABS5VX41_9BACT</name>
<dbReference type="EMBL" id="JAHESD010000076">
    <property type="protein sequence ID" value="MBT1705977.1"/>
    <property type="molecule type" value="Genomic_DNA"/>
</dbReference>
<dbReference type="Proteomes" id="UP000772618">
    <property type="component" value="Unassembled WGS sequence"/>
</dbReference>
<feature type="domain" description="Pyrroloquinoline quinone-dependent pyranose dehydrogenase beta-propeller" evidence="1">
    <location>
        <begin position="333"/>
        <end position="445"/>
    </location>
</feature>
<feature type="domain" description="Pyrroloquinoline quinone-dependent pyranose dehydrogenase beta-propeller" evidence="1">
    <location>
        <begin position="71"/>
        <end position="290"/>
    </location>
</feature>
<organism evidence="2 3">
    <name type="scientific">Chryseosolibacter indicus</name>
    <dbReference type="NCBI Taxonomy" id="2782351"/>
    <lineage>
        <taxon>Bacteria</taxon>
        <taxon>Pseudomonadati</taxon>
        <taxon>Bacteroidota</taxon>
        <taxon>Cytophagia</taxon>
        <taxon>Cytophagales</taxon>
        <taxon>Chryseotaleaceae</taxon>
        <taxon>Chryseosolibacter</taxon>
    </lineage>
</organism>
<dbReference type="InterPro" id="IPR011042">
    <property type="entry name" value="6-blade_b-propeller_TolB-like"/>
</dbReference>
<gene>
    <name evidence="2" type="ORF">KK060_21985</name>
</gene>
<keyword evidence="3" id="KW-1185">Reference proteome</keyword>
<dbReference type="PROSITE" id="PS51257">
    <property type="entry name" value="PROKAR_LIPOPROTEIN"/>
    <property type="match status" value="1"/>
</dbReference>
<evidence type="ECO:0000313" key="3">
    <source>
        <dbReference type="Proteomes" id="UP000772618"/>
    </source>
</evidence>
<dbReference type="SUPFAM" id="SSF50952">
    <property type="entry name" value="Soluble quinoprotein glucose dehydrogenase"/>
    <property type="match status" value="1"/>
</dbReference>
<evidence type="ECO:0000259" key="1">
    <source>
        <dbReference type="Pfam" id="PF22807"/>
    </source>
</evidence>
<dbReference type="Pfam" id="PF22807">
    <property type="entry name" value="TrAA12"/>
    <property type="match status" value="2"/>
</dbReference>
<dbReference type="PANTHER" id="PTHR19328">
    <property type="entry name" value="HEDGEHOG-INTERACTING PROTEIN"/>
    <property type="match status" value="1"/>
</dbReference>
<dbReference type="Gene3D" id="2.120.10.30">
    <property type="entry name" value="TolB, C-terminal domain"/>
    <property type="match status" value="1"/>
</dbReference>
<dbReference type="PANTHER" id="PTHR19328:SF55">
    <property type="entry name" value="BLR6566 PROTEIN"/>
    <property type="match status" value="1"/>
</dbReference>